<evidence type="ECO:0000313" key="2">
    <source>
        <dbReference type="EMBL" id="KPI41026.1"/>
    </source>
</evidence>
<dbReference type="OrthoDB" id="4144646at2759"/>
<dbReference type="EMBL" id="LFJN01000010">
    <property type="protein sequence ID" value="KPI41026.1"/>
    <property type="molecule type" value="Genomic_DNA"/>
</dbReference>
<dbReference type="AlphaFoldDB" id="A0A0N1H5K6"/>
<feature type="compositionally biased region" description="Polar residues" evidence="1">
    <location>
        <begin position="215"/>
        <end position="234"/>
    </location>
</feature>
<accession>A0A0N1H5K6</accession>
<dbReference type="GeneID" id="28740241"/>
<dbReference type="PROSITE" id="PS00018">
    <property type="entry name" value="EF_HAND_1"/>
    <property type="match status" value="1"/>
</dbReference>
<protein>
    <submittedName>
        <fullName evidence="2">Uncharacterized protein</fullName>
    </submittedName>
</protein>
<dbReference type="VEuPathDB" id="FungiDB:AB675_7955"/>
<evidence type="ECO:0000313" key="3">
    <source>
        <dbReference type="Proteomes" id="UP000038010"/>
    </source>
</evidence>
<sequence>MEQALRARSLTSASARRKKIQERESEREQTRKEARERALAFTEISDEDDTGSVSDEEMVTIHSREDSVETVSEYSPMTPDEAHLDSGKQKLQIVVPKDSSAGDEHVQPPARDTSPGPKLKAALTNFADFHYDRYSMIMDAPVELVQSPTSDPDELETPCEVATPVSFRLPQMRPAVISIVSNNKRRPSSGSSSFNRSLLRSATMPPEIPLKSSRRLSQMSTMSTNSGFQASEATPLTVPELPRNAMYMIENASRNSIALSASGVPVTEPTRPSQSRKSSMPLLSAAFKSGHSRFSSIKGLVSPTNTSPTSSISHARPESLLRHQTRPSTSLSRPRTAVAPSAAVDDLSFETVPADLNDPLPLPRYHNTPVPRLRTHLRDPPAYTA</sequence>
<feature type="region of interest" description="Disordered" evidence="1">
    <location>
        <begin position="298"/>
        <end position="339"/>
    </location>
</feature>
<reference evidence="2 3" key="1">
    <citation type="submission" date="2015-06" db="EMBL/GenBank/DDBJ databases">
        <title>Draft genome of the ant-associated black yeast Phialophora attae CBS 131958.</title>
        <authorList>
            <person name="Moreno L.F."/>
            <person name="Stielow B.J."/>
            <person name="de Hoog S."/>
            <person name="Vicente V.A."/>
            <person name="Weiss V.A."/>
            <person name="de Vries M."/>
            <person name="Cruz L.M."/>
            <person name="Souza E.M."/>
        </authorList>
    </citation>
    <scope>NUCLEOTIDE SEQUENCE [LARGE SCALE GENOMIC DNA]</scope>
    <source>
        <strain evidence="2 3">CBS 131958</strain>
    </source>
</reference>
<name>A0A0N1H5K6_9EURO</name>
<comment type="caution">
    <text evidence="2">The sequence shown here is derived from an EMBL/GenBank/DDBJ whole genome shotgun (WGS) entry which is preliminary data.</text>
</comment>
<feature type="compositionally biased region" description="Acidic residues" evidence="1">
    <location>
        <begin position="44"/>
        <end position="58"/>
    </location>
</feature>
<feature type="compositionally biased region" description="Low complexity" evidence="1">
    <location>
        <begin position="188"/>
        <end position="201"/>
    </location>
</feature>
<feature type="region of interest" description="Disordered" evidence="1">
    <location>
        <begin position="1"/>
        <end position="118"/>
    </location>
</feature>
<keyword evidence="3" id="KW-1185">Reference proteome</keyword>
<evidence type="ECO:0000256" key="1">
    <source>
        <dbReference type="SAM" id="MobiDB-lite"/>
    </source>
</evidence>
<feature type="region of interest" description="Disordered" evidence="1">
    <location>
        <begin position="356"/>
        <end position="385"/>
    </location>
</feature>
<proteinExistence type="predicted"/>
<dbReference type="InterPro" id="IPR018247">
    <property type="entry name" value="EF_Hand_1_Ca_BS"/>
</dbReference>
<feature type="compositionally biased region" description="Basic and acidic residues" evidence="1">
    <location>
        <begin position="21"/>
        <end position="38"/>
    </location>
</feature>
<organism evidence="2 3">
    <name type="scientific">Cyphellophora attinorum</name>
    <dbReference type="NCBI Taxonomy" id="1664694"/>
    <lineage>
        <taxon>Eukaryota</taxon>
        <taxon>Fungi</taxon>
        <taxon>Dikarya</taxon>
        <taxon>Ascomycota</taxon>
        <taxon>Pezizomycotina</taxon>
        <taxon>Eurotiomycetes</taxon>
        <taxon>Chaetothyriomycetidae</taxon>
        <taxon>Chaetothyriales</taxon>
        <taxon>Cyphellophoraceae</taxon>
        <taxon>Cyphellophora</taxon>
    </lineage>
</organism>
<feature type="compositionally biased region" description="Low complexity" evidence="1">
    <location>
        <begin position="302"/>
        <end position="313"/>
    </location>
</feature>
<feature type="region of interest" description="Disordered" evidence="1">
    <location>
        <begin position="260"/>
        <end position="280"/>
    </location>
</feature>
<dbReference type="RefSeq" id="XP_018000989.1">
    <property type="nucleotide sequence ID" value="XM_018148361.1"/>
</dbReference>
<dbReference type="Proteomes" id="UP000038010">
    <property type="component" value="Unassembled WGS sequence"/>
</dbReference>
<feature type="region of interest" description="Disordered" evidence="1">
    <location>
        <begin position="182"/>
        <end position="234"/>
    </location>
</feature>
<feature type="compositionally biased region" description="Low complexity" evidence="1">
    <location>
        <begin position="1"/>
        <end position="14"/>
    </location>
</feature>
<gene>
    <name evidence="2" type="ORF">AB675_7955</name>
</gene>